<comment type="caution">
    <text evidence="2">The sequence shown here is derived from an EMBL/GenBank/DDBJ whole genome shotgun (WGS) entry which is preliminary data.</text>
</comment>
<gene>
    <name evidence="2" type="ORF">BCF53_1023</name>
</gene>
<accession>A0A4R3I9N0</accession>
<dbReference type="PANTHER" id="PTHR30015:SF7">
    <property type="entry name" value="TYPE IV METHYL-DIRECTED RESTRICTION ENZYME ECOKMRR"/>
    <property type="match status" value="1"/>
</dbReference>
<proteinExistence type="predicted"/>
<dbReference type="PANTHER" id="PTHR30015">
    <property type="entry name" value="MRR RESTRICTION SYSTEM PROTEIN"/>
    <property type="match status" value="1"/>
</dbReference>
<sequence length="181" mass="20190">MLPPWKHTDLDISPTEFEHLVKDWVEKAGKNLISIDVKHNQKLEAYDSTYQIDVVAKFEALGGDFVVLIECKKHKSAIPRSLVQELHDKVRSIGAHKGMLFATTGFQSGALQYAKAHGIALVRITDGNASYETRSTEAAPEPPAWRDLPAYMGWLLQETDDGKVGVSAIDFRENTINEITQ</sequence>
<reference evidence="2 3" key="1">
    <citation type="submission" date="2019-03" db="EMBL/GenBank/DDBJ databases">
        <title>Genomic Encyclopedia of Archaeal and Bacterial Type Strains, Phase II (KMG-II): from individual species to whole genera.</title>
        <authorList>
            <person name="Goeker M."/>
        </authorList>
    </citation>
    <scope>NUCLEOTIDE SEQUENCE [LARGE SCALE GENOMIC DNA]</scope>
    <source>
        <strain evidence="2 3">DSM 15388</strain>
    </source>
</reference>
<organism evidence="2 3">
    <name type="scientific">Reinekea marinisedimentorum</name>
    <dbReference type="NCBI Taxonomy" id="230495"/>
    <lineage>
        <taxon>Bacteria</taxon>
        <taxon>Pseudomonadati</taxon>
        <taxon>Pseudomonadota</taxon>
        <taxon>Gammaproteobacteria</taxon>
        <taxon>Oceanospirillales</taxon>
        <taxon>Saccharospirillaceae</taxon>
        <taxon>Reinekea</taxon>
    </lineage>
</organism>
<dbReference type="GO" id="GO:0003677">
    <property type="term" value="F:DNA binding"/>
    <property type="evidence" value="ECO:0007669"/>
    <property type="project" value="InterPro"/>
</dbReference>
<evidence type="ECO:0000259" key="1">
    <source>
        <dbReference type="Pfam" id="PF04471"/>
    </source>
</evidence>
<keyword evidence="3" id="KW-1185">Reference proteome</keyword>
<feature type="domain" description="Restriction endonuclease type IV Mrr" evidence="1">
    <location>
        <begin position="12"/>
        <end position="123"/>
    </location>
</feature>
<dbReference type="InterPro" id="IPR007560">
    <property type="entry name" value="Restrct_endonuc_IV_Mrr"/>
</dbReference>
<dbReference type="Pfam" id="PF04471">
    <property type="entry name" value="Mrr_cat"/>
    <property type="match status" value="1"/>
</dbReference>
<dbReference type="OrthoDB" id="8455814at2"/>
<dbReference type="GO" id="GO:0009307">
    <property type="term" value="P:DNA restriction-modification system"/>
    <property type="evidence" value="ECO:0007669"/>
    <property type="project" value="InterPro"/>
</dbReference>
<dbReference type="InterPro" id="IPR011856">
    <property type="entry name" value="tRNA_endonuc-like_dom_sf"/>
</dbReference>
<dbReference type="InterPro" id="IPR011335">
    <property type="entry name" value="Restrct_endonuc-II-like"/>
</dbReference>
<evidence type="ECO:0000313" key="3">
    <source>
        <dbReference type="Proteomes" id="UP000295793"/>
    </source>
</evidence>
<dbReference type="RefSeq" id="WP_132699499.1">
    <property type="nucleotide sequence ID" value="NZ_SLZR01000002.1"/>
</dbReference>
<dbReference type="AlphaFoldDB" id="A0A4R3I9N0"/>
<dbReference type="EMBL" id="SLZR01000002">
    <property type="protein sequence ID" value="TCS42980.1"/>
    <property type="molecule type" value="Genomic_DNA"/>
</dbReference>
<evidence type="ECO:0000313" key="2">
    <source>
        <dbReference type="EMBL" id="TCS42980.1"/>
    </source>
</evidence>
<name>A0A4R3I9N0_9GAMM</name>
<dbReference type="Proteomes" id="UP000295793">
    <property type="component" value="Unassembled WGS sequence"/>
</dbReference>
<dbReference type="Gene3D" id="3.40.1350.10">
    <property type="match status" value="1"/>
</dbReference>
<dbReference type="GO" id="GO:0015666">
    <property type="term" value="F:restriction endodeoxyribonuclease activity"/>
    <property type="evidence" value="ECO:0007669"/>
    <property type="project" value="TreeGrafter"/>
</dbReference>
<dbReference type="InterPro" id="IPR052906">
    <property type="entry name" value="Type_IV_Methyl-Rstrct_Enzyme"/>
</dbReference>
<protein>
    <submittedName>
        <fullName evidence="2">Restriction system protein</fullName>
    </submittedName>
</protein>
<dbReference type="SUPFAM" id="SSF52980">
    <property type="entry name" value="Restriction endonuclease-like"/>
    <property type="match status" value="1"/>
</dbReference>